<dbReference type="InterPro" id="IPR003730">
    <property type="entry name" value="Cu_polyphenol_OxRdtase"/>
</dbReference>
<dbReference type="GO" id="GO:0005507">
    <property type="term" value="F:copper ion binding"/>
    <property type="evidence" value="ECO:0007669"/>
    <property type="project" value="TreeGrafter"/>
</dbReference>
<comment type="caution">
    <text evidence="11">The sequence shown here is derived from an EMBL/GenBank/DDBJ whole genome shotgun (WGS) entry which is preliminary data.</text>
</comment>
<dbReference type="Pfam" id="PF02578">
    <property type="entry name" value="Cu-oxidase_4"/>
    <property type="match status" value="1"/>
</dbReference>
<accession>A0A832GKA0</accession>
<evidence type="ECO:0000256" key="9">
    <source>
        <dbReference type="ARBA" id="ARBA00049893"/>
    </source>
</evidence>
<sequence length="224" mass="25609">MKLWQPKIFKYYKIAGFFSEKINKMHLYKLDLPIFFPKQIHSDHIILLDEHSSLAPRKGDGVITTRKDILLGIQTADCVPILLADKKKRVVGAIHAGWKGTVKGILSKALQNIISMGIKPEEILLALGPHIQSSCYEVKEDVLALLKPPYDKSPFVLSEAGSYYLNLAILNLFQAKEWNIPEENIWVSEECTHCIREKYHSYRRERNYTFTQIAVISLGEEGLI</sequence>
<comment type="similarity">
    <text evidence="2 10">Belongs to the purine nucleoside phosphorylase YfiH/LACC1 family.</text>
</comment>
<comment type="catalytic activity">
    <reaction evidence="7">
        <text>adenosine + H2O + H(+) = inosine + NH4(+)</text>
        <dbReference type="Rhea" id="RHEA:24408"/>
        <dbReference type="ChEBI" id="CHEBI:15377"/>
        <dbReference type="ChEBI" id="CHEBI:15378"/>
        <dbReference type="ChEBI" id="CHEBI:16335"/>
        <dbReference type="ChEBI" id="CHEBI:17596"/>
        <dbReference type="ChEBI" id="CHEBI:28938"/>
        <dbReference type="EC" id="3.5.4.4"/>
    </reaction>
    <physiologicalReaction direction="left-to-right" evidence="7">
        <dbReference type="Rhea" id="RHEA:24409"/>
    </physiologicalReaction>
</comment>
<dbReference type="NCBIfam" id="TIGR00726">
    <property type="entry name" value="peptidoglycan editing factor PgeF"/>
    <property type="match status" value="1"/>
</dbReference>
<dbReference type="PANTHER" id="PTHR30616">
    <property type="entry name" value="UNCHARACTERIZED PROTEIN YFIH"/>
    <property type="match status" value="1"/>
</dbReference>
<evidence type="ECO:0000256" key="3">
    <source>
        <dbReference type="ARBA" id="ARBA00022679"/>
    </source>
</evidence>
<dbReference type="InterPro" id="IPR038371">
    <property type="entry name" value="Cu_polyphenol_OxRdtase_sf"/>
</dbReference>
<dbReference type="GO" id="GO:0017061">
    <property type="term" value="F:S-methyl-5-thioadenosine phosphorylase activity"/>
    <property type="evidence" value="ECO:0007669"/>
    <property type="project" value="UniProtKB-EC"/>
</dbReference>
<evidence type="ECO:0000256" key="6">
    <source>
        <dbReference type="ARBA" id="ARBA00022833"/>
    </source>
</evidence>
<keyword evidence="4" id="KW-0479">Metal-binding</keyword>
<evidence type="ECO:0000256" key="8">
    <source>
        <dbReference type="ARBA" id="ARBA00048968"/>
    </source>
</evidence>
<comment type="catalytic activity">
    <reaction evidence="8">
        <text>adenosine + phosphate = alpha-D-ribose 1-phosphate + adenine</text>
        <dbReference type="Rhea" id="RHEA:27642"/>
        <dbReference type="ChEBI" id="CHEBI:16335"/>
        <dbReference type="ChEBI" id="CHEBI:16708"/>
        <dbReference type="ChEBI" id="CHEBI:43474"/>
        <dbReference type="ChEBI" id="CHEBI:57720"/>
        <dbReference type="EC" id="2.4.2.1"/>
    </reaction>
    <physiologicalReaction direction="left-to-right" evidence="8">
        <dbReference type="Rhea" id="RHEA:27643"/>
    </physiologicalReaction>
</comment>
<reference evidence="11" key="1">
    <citation type="journal article" date="2020" name="mSystems">
        <title>Genome- and Community-Level Interaction Insights into Carbon Utilization and Element Cycling Functions of Hydrothermarchaeota in Hydrothermal Sediment.</title>
        <authorList>
            <person name="Zhou Z."/>
            <person name="Liu Y."/>
            <person name="Xu W."/>
            <person name="Pan J."/>
            <person name="Luo Z.H."/>
            <person name="Li M."/>
        </authorList>
    </citation>
    <scope>NUCLEOTIDE SEQUENCE [LARGE SCALE GENOMIC DNA]</scope>
    <source>
        <strain evidence="11">SpSt-605</strain>
    </source>
</reference>
<comment type="catalytic activity">
    <reaction evidence="9">
        <text>S-methyl-5'-thioadenosine + phosphate = 5-(methylsulfanyl)-alpha-D-ribose 1-phosphate + adenine</text>
        <dbReference type="Rhea" id="RHEA:11852"/>
        <dbReference type="ChEBI" id="CHEBI:16708"/>
        <dbReference type="ChEBI" id="CHEBI:17509"/>
        <dbReference type="ChEBI" id="CHEBI:43474"/>
        <dbReference type="ChEBI" id="CHEBI:58533"/>
        <dbReference type="EC" id="2.4.2.28"/>
    </reaction>
    <physiologicalReaction direction="left-to-right" evidence="9">
        <dbReference type="Rhea" id="RHEA:11853"/>
    </physiologicalReaction>
</comment>
<evidence type="ECO:0000256" key="10">
    <source>
        <dbReference type="RuleBase" id="RU361274"/>
    </source>
</evidence>
<dbReference type="GO" id="GO:0016787">
    <property type="term" value="F:hydrolase activity"/>
    <property type="evidence" value="ECO:0007669"/>
    <property type="project" value="UniProtKB-KW"/>
</dbReference>
<evidence type="ECO:0000256" key="4">
    <source>
        <dbReference type="ARBA" id="ARBA00022723"/>
    </source>
</evidence>
<organism evidence="11">
    <name type="scientific">Caldimicrobium thiodismutans</name>
    <dbReference type="NCBI Taxonomy" id="1653476"/>
    <lineage>
        <taxon>Bacteria</taxon>
        <taxon>Pseudomonadati</taxon>
        <taxon>Thermodesulfobacteriota</taxon>
        <taxon>Thermodesulfobacteria</taxon>
        <taxon>Thermodesulfobacteriales</taxon>
        <taxon>Thermodesulfobacteriaceae</taxon>
        <taxon>Caldimicrobium</taxon>
    </lineage>
</organism>
<protein>
    <recommendedName>
        <fullName evidence="10">Purine nucleoside phosphorylase</fullName>
    </recommendedName>
</protein>
<keyword evidence="3" id="KW-0808">Transferase</keyword>
<dbReference type="AlphaFoldDB" id="A0A832GKA0"/>
<comment type="catalytic activity">
    <reaction evidence="1">
        <text>inosine + phosphate = alpha-D-ribose 1-phosphate + hypoxanthine</text>
        <dbReference type="Rhea" id="RHEA:27646"/>
        <dbReference type="ChEBI" id="CHEBI:17368"/>
        <dbReference type="ChEBI" id="CHEBI:17596"/>
        <dbReference type="ChEBI" id="CHEBI:43474"/>
        <dbReference type="ChEBI" id="CHEBI:57720"/>
        <dbReference type="EC" id="2.4.2.1"/>
    </reaction>
    <physiologicalReaction direction="left-to-right" evidence="1">
        <dbReference type="Rhea" id="RHEA:27647"/>
    </physiologicalReaction>
</comment>
<dbReference type="Gene3D" id="3.60.140.10">
    <property type="entry name" value="CNF1/YfiH-like putative cysteine hydrolases"/>
    <property type="match status" value="1"/>
</dbReference>
<name>A0A832GKA0_9BACT</name>
<evidence type="ECO:0000313" key="11">
    <source>
        <dbReference type="EMBL" id="HGV54813.1"/>
    </source>
</evidence>
<dbReference type="CDD" id="cd16833">
    <property type="entry name" value="YfiH"/>
    <property type="match status" value="1"/>
</dbReference>
<proteinExistence type="inferred from homology"/>
<keyword evidence="5" id="KW-0378">Hydrolase</keyword>
<dbReference type="EMBL" id="DSZU01000028">
    <property type="protein sequence ID" value="HGV54813.1"/>
    <property type="molecule type" value="Genomic_DNA"/>
</dbReference>
<dbReference type="InterPro" id="IPR011324">
    <property type="entry name" value="Cytotoxic_necrot_fac-like_cat"/>
</dbReference>
<evidence type="ECO:0000256" key="2">
    <source>
        <dbReference type="ARBA" id="ARBA00007353"/>
    </source>
</evidence>
<evidence type="ECO:0000256" key="1">
    <source>
        <dbReference type="ARBA" id="ARBA00000553"/>
    </source>
</evidence>
<gene>
    <name evidence="11" type="primary">pgeF</name>
    <name evidence="11" type="ORF">ENT73_01815</name>
</gene>
<evidence type="ECO:0000256" key="7">
    <source>
        <dbReference type="ARBA" id="ARBA00047989"/>
    </source>
</evidence>
<dbReference type="SUPFAM" id="SSF64438">
    <property type="entry name" value="CNF1/YfiH-like putative cysteine hydrolases"/>
    <property type="match status" value="1"/>
</dbReference>
<keyword evidence="6" id="KW-0862">Zinc</keyword>
<dbReference type="PANTHER" id="PTHR30616:SF2">
    <property type="entry name" value="PURINE NUCLEOSIDE PHOSPHORYLASE LACC1"/>
    <property type="match status" value="1"/>
</dbReference>
<evidence type="ECO:0000256" key="5">
    <source>
        <dbReference type="ARBA" id="ARBA00022801"/>
    </source>
</evidence>